<dbReference type="Proteomes" id="UP000821845">
    <property type="component" value="Chromosome 11"/>
</dbReference>
<comment type="caution">
    <text evidence="1">The sequence shown here is derived from an EMBL/GenBank/DDBJ whole genome shotgun (WGS) entry which is preliminary data.</text>
</comment>
<evidence type="ECO:0000313" key="1">
    <source>
        <dbReference type="EMBL" id="KAH6942024.1"/>
    </source>
</evidence>
<reference evidence="1" key="1">
    <citation type="submission" date="2020-05" db="EMBL/GenBank/DDBJ databases">
        <title>Large-scale comparative analyses of tick genomes elucidate their genetic diversity and vector capacities.</title>
        <authorList>
            <person name="Jia N."/>
            <person name="Wang J."/>
            <person name="Shi W."/>
            <person name="Du L."/>
            <person name="Sun Y."/>
            <person name="Zhan W."/>
            <person name="Jiang J."/>
            <person name="Wang Q."/>
            <person name="Zhang B."/>
            <person name="Ji P."/>
            <person name="Sakyi L.B."/>
            <person name="Cui X."/>
            <person name="Yuan T."/>
            <person name="Jiang B."/>
            <person name="Yang W."/>
            <person name="Lam T.T.-Y."/>
            <person name="Chang Q."/>
            <person name="Ding S."/>
            <person name="Wang X."/>
            <person name="Zhu J."/>
            <person name="Ruan X."/>
            <person name="Zhao L."/>
            <person name="Wei J."/>
            <person name="Que T."/>
            <person name="Du C."/>
            <person name="Cheng J."/>
            <person name="Dai P."/>
            <person name="Han X."/>
            <person name="Huang E."/>
            <person name="Gao Y."/>
            <person name="Liu J."/>
            <person name="Shao H."/>
            <person name="Ye R."/>
            <person name="Li L."/>
            <person name="Wei W."/>
            <person name="Wang X."/>
            <person name="Wang C."/>
            <person name="Yang T."/>
            <person name="Huo Q."/>
            <person name="Li W."/>
            <person name="Guo W."/>
            <person name="Chen H."/>
            <person name="Zhou L."/>
            <person name="Ni X."/>
            <person name="Tian J."/>
            <person name="Zhou Y."/>
            <person name="Sheng Y."/>
            <person name="Liu T."/>
            <person name="Pan Y."/>
            <person name="Xia L."/>
            <person name="Li J."/>
            <person name="Zhao F."/>
            <person name="Cao W."/>
        </authorList>
    </citation>
    <scope>NUCLEOTIDE SEQUENCE</scope>
    <source>
        <strain evidence="1">Hyas-2018</strain>
    </source>
</reference>
<accession>A0ACB7TAX9</accession>
<proteinExistence type="predicted"/>
<evidence type="ECO:0000313" key="2">
    <source>
        <dbReference type="Proteomes" id="UP000821845"/>
    </source>
</evidence>
<name>A0ACB7TAX9_HYAAI</name>
<keyword evidence="2" id="KW-1185">Reference proteome</keyword>
<dbReference type="EMBL" id="CM023491">
    <property type="protein sequence ID" value="KAH6942024.1"/>
    <property type="molecule type" value="Genomic_DNA"/>
</dbReference>
<organism evidence="1 2">
    <name type="scientific">Hyalomma asiaticum</name>
    <name type="common">Tick</name>
    <dbReference type="NCBI Taxonomy" id="266040"/>
    <lineage>
        <taxon>Eukaryota</taxon>
        <taxon>Metazoa</taxon>
        <taxon>Ecdysozoa</taxon>
        <taxon>Arthropoda</taxon>
        <taxon>Chelicerata</taxon>
        <taxon>Arachnida</taxon>
        <taxon>Acari</taxon>
        <taxon>Parasitiformes</taxon>
        <taxon>Ixodida</taxon>
        <taxon>Ixodoidea</taxon>
        <taxon>Ixodidae</taxon>
        <taxon>Hyalomminae</taxon>
        <taxon>Hyalomma</taxon>
    </lineage>
</organism>
<gene>
    <name evidence="1" type="ORF">HPB50_027414</name>
</gene>
<sequence length="793" mass="88911">MRRCEVPIIPDAVVYFGSGAAVIVVFLGLCVMAYMLIFTEGHNRDMDGKTLKHEPPQPYQCRVLVDTCAEFKLHHVSTTLAKEALNYRKNWPAPIMQKERSLSYGSLHWVAMDLSKLRKPDLVMLCEEMGIEVAALRRKPLLIQALEDSGADEEELSECWELIQDRMKRESEDKERETVRRKEEAEIQIREIERLRLQLQIVEAKCASSVREENAEIQADARLSMRDLLQPYKMSEDIALFLVNFERTCARIGFDRATWPQKLLTVLPCEAADTLARLPEIDADDYNKIKAALLKKFRLSAEAFRRRFRDAQKTTSETFQEFTFNMKADLVEWLKGEGVYEDRDKVVYSICLEQFYGSIDEEMRLWIQDRPGERNIERAAELADEYTVRRQSEKARVRPFSKQPLKDRPERKGPFTVKNATENEAKENSEKEKNFESKKPLLCFRCQEPGHIAAGCRKPKLVFSVTGSDDENMQLLRPYLRDLVVNGKDCKVLRDSGATMDIVHPDYVEATRTWKLHVRGLRGSSRVTIEGPFGVLETGAAVSPNLPKQYPYLFSNKSDMLLKKRGLSFGEFVVQAITRSKARELAAERAGEGEQPRAVAPCEQASTSAGEDGSRYVAPVTLGDSSATDAPIPLSAKEPACDVVEPAFPRIVLPHSESSLDLLNVDEDTLMRKAPIDVTPTGTHNGHFREQRHCSPYVTSSGGGRAVITGKGRTAASRSCAVGVPHGRERSPVRCLERSSRCCRTQSASSDGRGTGGAFPTSYKRRVSGVLGVVGFSDFWPTGGGASGPSDVE</sequence>
<protein>
    <submittedName>
        <fullName evidence="1">Uncharacterized protein</fullName>
    </submittedName>
</protein>